<keyword evidence="7 14" id="KW-0472">Membrane</keyword>
<evidence type="ECO:0000256" key="3">
    <source>
        <dbReference type="ARBA" id="ARBA00022500"/>
    </source>
</evidence>
<dbReference type="EMBL" id="JAFHDT010000002">
    <property type="protein sequence ID" value="KAI7813279.1"/>
    <property type="molecule type" value="Genomic_DNA"/>
</dbReference>
<dbReference type="SUPFAM" id="SSF81321">
    <property type="entry name" value="Family A G protein-coupled receptor-like"/>
    <property type="match status" value="1"/>
</dbReference>
<evidence type="ECO:0000256" key="7">
    <source>
        <dbReference type="ARBA" id="ARBA00023136"/>
    </source>
</evidence>
<dbReference type="FunFam" id="1.20.1070.10:FF:000034">
    <property type="entry name" value="G-protein coupled receptor 1"/>
    <property type="match status" value="1"/>
</dbReference>
<dbReference type="GO" id="GO:0004930">
    <property type="term" value="F:G protein-coupled receptor activity"/>
    <property type="evidence" value="ECO:0007669"/>
    <property type="project" value="UniProtKB-KW"/>
</dbReference>
<protein>
    <submittedName>
        <fullName evidence="16">Chemokine-like receptor 1</fullName>
    </submittedName>
</protein>
<dbReference type="Pfam" id="PF00001">
    <property type="entry name" value="7tm_1"/>
    <property type="match status" value="1"/>
</dbReference>
<dbReference type="InterPro" id="IPR000276">
    <property type="entry name" value="GPCR_Rhodpsn"/>
</dbReference>
<dbReference type="Gene3D" id="1.20.1070.10">
    <property type="entry name" value="Rhodopsin 7-helix transmembrane proteins"/>
    <property type="match status" value="1"/>
</dbReference>
<evidence type="ECO:0000256" key="8">
    <source>
        <dbReference type="ARBA" id="ARBA00023157"/>
    </source>
</evidence>
<proteinExistence type="inferred from homology"/>
<evidence type="ECO:0000256" key="5">
    <source>
        <dbReference type="ARBA" id="ARBA00022989"/>
    </source>
</evidence>
<comment type="similarity">
    <text evidence="13">Belongs to the G-protein coupled receptor 1 family.</text>
</comment>
<dbReference type="PRINTS" id="PR00237">
    <property type="entry name" value="GPCRRHODOPSN"/>
</dbReference>
<dbReference type="Proteomes" id="UP001059041">
    <property type="component" value="Linkage Group LG2"/>
</dbReference>
<keyword evidence="17" id="KW-1185">Reference proteome</keyword>
<dbReference type="GO" id="GO:0007200">
    <property type="term" value="P:phospholipase C-activating G protein-coupled receptor signaling pathway"/>
    <property type="evidence" value="ECO:0007669"/>
    <property type="project" value="TreeGrafter"/>
</dbReference>
<keyword evidence="11 13" id="KW-0807">Transducer</keyword>
<keyword evidence="9 13" id="KW-0675">Receptor</keyword>
<evidence type="ECO:0000256" key="14">
    <source>
        <dbReference type="SAM" id="Phobius"/>
    </source>
</evidence>
<evidence type="ECO:0000256" key="9">
    <source>
        <dbReference type="ARBA" id="ARBA00023170"/>
    </source>
</evidence>
<feature type="transmembrane region" description="Helical" evidence="14">
    <location>
        <begin position="147"/>
        <end position="166"/>
    </location>
</feature>
<dbReference type="AlphaFoldDB" id="A0A9W7X3W8"/>
<organism evidence="16 17">
    <name type="scientific">Triplophysa rosa</name>
    <name type="common">Cave loach</name>
    <dbReference type="NCBI Taxonomy" id="992332"/>
    <lineage>
        <taxon>Eukaryota</taxon>
        <taxon>Metazoa</taxon>
        <taxon>Chordata</taxon>
        <taxon>Craniata</taxon>
        <taxon>Vertebrata</taxon>
        <taxon>Euteleostomi</taxon>
        <taxon>Actinopterygii</taxon>
        <taxon>Neopterygii</taxon>
        <taxon>Teleostei</taxon>
        <taxon>Ostariophysi</taxon>
        <taxon>Cypriniformes</taxon>
        <taxon>Nemacheilidae</taxon>
        <taxon>Triplophysa</taxon>
    </lineage>
</organism>
<dbReference type="GO" id="GO:0007204">
    <property type="term" value="P:positive regulation of cytosolic calcium ion concentration"/>
    <property type="evidence" value="ECO:0007669"/>
    <property type="project" value="TreeGrafter"/>
</dbReference>
<feature type="transmembrane region" description="Helical" evidence="14">
    <location>
        <begin position="111"/>
        <end position="135"/>
    </location>
</feature>
<feature type="transmembrane region" description="Helical" evidence="14">
    <location>
        <begin position="75"/>
        <end position="99"/>
    </location>
</feature>
<feature type="non-terminal residue" evidence="16">
    <location>
        <position position="354"/>
    </location>
</feature>
<evidence type="ECO:0000256" key="6">
    <source>
        <dbReference type="ARBA" id="ARBA00023040"/>
    </source>
</evidence>
<evidence type="ECO:0000313" key="16">
    <source>
        <dbReference type="EMBL" id="KAI7813279.1"/>
    </source>
</evidence>
<evidence type="ECO:0000256" key="1">
    <source>
        <dbReference type="ARBA" id="ARBA00004651"/>
    </source>
</evidence>
<name>A0A9W7X3W8_TRIRA</name>
<keyword evidence="2" id="KW-1003">Cell membrane</keyword>
<dbReference type="PANTHER" id="PTHR24225">
    <property type="entry name" value="CHEMOTACTIC RECEPTOR"/>
    <property type="match status" value="1"/>
</dbReference>
<keyword evidence="8" id="KW-1015">Disulfide bond</keyword>
<comment type="similarity">
    <text evidence="12">Belongs to the chemokine-like receptor (CMKLR) family.</text>
</comment>
<accession>A0A9W7X3W8</accession>
<dbReference type="GO" id="GO:0006935">
    <property type="term" value="P:chemotaxis"/>
    <property type="evidence" value="ECO:0007669"/>
    <property type="project" value="UniProtKB-KW"/>
</dbReference>
<dbReference type="PRINTS" id="PR00526">
    <property type="entry name" value="FMETLEUPHER"/>
</dbReference>
<feature type="transmembrane region" description="Helical" evidence="14">
    <location>
        <begin position="271"/>
        <end position="291"/>
    </location>
</feature>
<sequence length="354" mass="40586">ILSLEFDLYAWSSVNICLNQFIVHFTLQLICYIMNSTPEGHSDHFEYDYETILNEFANNHTSEINPAHCRETACVFSVILTVIIFLLGIIGNGAVIWIAGFKMKKTVNTTWYLSLALSDFIFCSTLPLTIVKLLINNWPFGLFMCKFTSFVMFINMYSSIFILVIVSVDRCLTVRFPVWAQNNRSIAKASAVVVLAWLMSALFSIPPAKFRHIEHFTETLTVCHNNYEGHHQTAVFIRFTFGFLIPFLSICLSYSILICKLNQRCRSNKPYKIMTLLIVTFFLCWMPFHIVAIMELGVLKHNPVFHSAQHVTTTIACANSCLNPFLYAFMAKDLKKCYSFLSKIESAIDENMEI</sequence>
<dbReference type="PANTHER" id="PTHR24225:SF0">
    <property type="entry name" value="N-FORMYL PEPTIDE RECEPTOR 2"/>
    <property type="match status" value="1"/>
</dbReference>
<feature type="transmembrane region" description="Helical" evidence="14">
    <location>
        <begin position="235"/>
        <end position="259"/>
    </location>
</feature>
<evidence type="ECO:0000259" key="15">
    <source>
        <dbReference type="PROSITE" id="PS50262"/>
    </source>
</evidence>
<keyword evidence="5 14" id="KW-1133">Transmembrane helix</keyword>
<dbReference type="InterPro" id="IPR000826">
    <property type="entry name" value="Formyl_rcpt-rel"/>
</dbReference>
<evidence type="ECO:0000256" key="11">
    <source>
        <dbReference type="ARBA" id="ARBA00023224"/>
    </source>
</evidence>
<evidence type="ECO:0000256" key="12">
    <source>
        <dbReference type="ARBA" id="ARBA00025736"/>
    </source>
</evidence>
<dbReference type="PROSITE" id="PS00237">
    <property type="entry name" value="G_PROTEIN_RECEP_F1_1"/>
    <property type="match status" value="1"/>
</dbReference>
<dbReference type="PROSITE" id="PS50262">
    <property type="entry name" value="G_PROTEIN_RECEP_F1_2"/>
    <property type="match status" value="1"/>
</dbReference>
<feature type="domain" description="G-protein coupled receptors family 1 profile" evidence="15">
    <location>
        <begin position="91"/>
        <end position="327"/>
    </location>
</feature>
<keyword evidence="6 13" id="KW-0297">G-protein coupled receptor</keyword>
<keyword evidence="3" id="KW-0145">Chemotaxis</keyword>
<dbReference type="GO" id="GO:0004875">
    <property type="term" value="F:complement receptor activity"/>
    <property type="evidence" value="ECO:0007669"/>
    <property type="project" value="TreeGrafter"/>
</dbReference>
<feature type="transmembrane region" description="Helical" evidence="14">
    <location>
        <begin position="311"/>
        <end position="330"/>
    </location>
</feature>
<evidence type="ECO:0000256" key="4">
    <source>
        <dbReference type="ARBA" id="ARBA00022692"/>
    </source>
</evidence>
<evidence type="ECO:0000256" key="2">
    <source>
        <dbReference type="ARBA" id="ARBA00022475"/>
    </source>
</evidence>
<dbReference type="GO" id="GO:0006954">
    <property type="term" value="P:inflammatory response"/>
    <property type="evidence" value="ECO:0007669"/>
    <property type="project" value="TreeGrafter"/>
</dbReference>
<reference evidence="16" key="1">
    <citation type="submission" date="2021-02" db="EMBL/GenBank/DDBJ databases">
        <title>Comparative genomics reveals that relaxation of natural selection precedes convergent phenotypic evolution of cavefish.</title>
        <authorList>
            <person name="Peng Z."/>
        </authorList>
    </citation>
    <scope>NUCLEOTIDE SEQUENCE</scope>
    <source>
        <tissue evidence="16">Muscle</tissue>
    </source>
</reference>
<comment type="caution">
    <text evidence="16">The sequence shown here is derived from an EMBL/GenBank/DDBJ whole genome shotgun (WGS) entry which is preliminary data.</text>
</comment>
<dbReference type="GO" id="GO:0005886">
    <property type="term" value="C:plasma membrane"/>
    <property type="evidence" value="ECO:0007669"/>
    <property type="project" value="UniProtKB-SubCell"/>
</dbReference>
<evidence type="ECO:0000313" key="17">
    <source>
        <dbReference type="Proteomes" id="UP001059041"/>
    </source>
</evidence>
<gene>
    <name evidence="16" type="ORF">IRJ41_016232</name>
</gene>
<evidence type="ECO:0000256" key="10">
    <source>
        <dbReference type="ARBA" id="ARBA00023180"/>
    </source>
</evidence>
<dbReference type="InterPro" id="IPR017452">
    <property type="entry name" value="GPCR_Rhodpsn_7TM"/>
</dbReference>
<evidence type="ECO:0000256" key="13">
    <source>
        <dbReference type="RuleBase" id="RU000688"/>
    </source>
</evidence>
<keyword evidence="4 13" id="KW-0812">Transmembrane</keyword>
<feature type="transmembrane region" description="Helical" evidence="14">
    <location>
        <begin position="186"/>
        <end position="205"/>
    </location>
</feature>
<comment type="subcellular location">
    <subcellularLocation>
        <location evidence="1">Cell membrane</location>
        <topology evidence="1">Multi-pass membrane protein</topology>
    </subcellularLocation>
</comment>
<keyword evidence="10" id="KW-0325">Glycoprotein</keyword>